<dbReference type="InterPro" id="IPR056136">
    <property type="entry name" value="DUF7719"/>
</dbReference>
<feature type="transmembrane region" description="Helical" evidence="2">
    <location>
        <begin position="215"/>
        <end position="233"/>
    </location>
</feature>
<dbReference type="OrthoDB" id="5597489at2759"/>
<dbReference type="PANTHER" id="PTHR37846">
    <property type="entry name" value="YALI0B21296P"/>
    <property type="match status" value="1"/>
</dbReference>
<evidence type="ECO:0000256" key="2">
    <source>
        <dbReference type="SAM" id="Phobius"/>
    </source>
</evidence>
<dbReference type="STRING" id="97359.A0A550CT91"/>
<proteinExistence type="predicted"/>
<name>A0A550CT91_9AGAR</name>
<comment type="caution">
    <text evidence="4">The sequence shown here is derived from an EMBL/GenBank/DDBJ whole genome shotgun (WGS) entry which is preliminary data.</text>
</comment>
<accession>A0A550CT91</accession>
<reference evidence="4 5" key="1">
    <citation type="journal article" date="2019" name="New Phytol.">
        <title>Comparative genomics reveals unique wood-decay strategies and fruiting body development in the Schizophyllaceae.</title>
        <authorList>
            <person name="Almasi E."/>
            <person name="Sahu N."/>
            <person name="Krizsan K."/>
            <person name="Balint B."/>
            <person name="Kovacs G.M."/>
            <person name="Kiss B."/>
            <person name="Cseklye J."/>
            <person name="Drula E."/>
            <person name="Henrissat B."/>
            <person name="Nagy I."/>
            <person name="Chovatia M."/>
            <person name="Adam C."/>
            <person name="LaButti K."/>
            <person name="Lipzen A."/>
            <person name="Riley R."/>
            <person name="Grigoriev I.V."/>
            <person name="Nagy L.G."/>
        </authorList>
    </citation>
    <scope>NUCLEOTIDE SEQUENCE [LARGE SCALE GENOMIC DNA]</scope>
    <source>
        <strain evidence="4 5">NL-1724</strain>
    </source>
</reference>
<keyword evidence="2" id="KW-0812">Transmembrane</keyword>
<evidence type="ECO:0000256" key="1">
    <source>
        <dbReference type="SAM" id="MobiDB-lite"/>
    </source>
</evidence>
<feature type="domain" description="DUF7719" evidence="3">
    <location>
        <begin position="217"/>
        <end position="282"/>
    </location>
</feature>
<keyword evidence="2" id="KW-0472">Membrane</keyword>
<sequence>MVRNRNNHKKASTSTTTPAQAAEATIEEITTATAANLSIPEDEQWRLIRESGVLEGLVRPSEVSGVRPLGPGMAGAAGGVGATLDGAGKAGSADRRGPTPSTTPKTGAEPSPRIREFAGPGGSTIMEVGGTGGPTSSSSNTPVEPPTPTPFAEEVYMTTTLLIPFTFCLVLMDVLIHQQYGQQARLADIGDRLLSGVPILALFIFYTTRHKHTRLGQLALFAASLFAGPRMLWTLGYKSYLVNIQQCPPLATIWIYTIIQLDLGPAVANLVLVGGWAWWTELGPRLLRRR</sequence>
<evidence type="ECO:0000259" key="3">
    <source>
        <dbReference type="Pfam" id="PF24841"/>
    </source>
</evidence>
<evidence type="ECO:0000313" key="4">
    <source>
        <dbReference type="EMBL" id="TRM67993.1"/>
    </source>
</evidence>
<evidence type="ECO:0000313" key="5">
    <source>
        <dbReference type="Proteomes" id="UP000320762"/>
    </source>
</evidence>
<dbReference type="PANTHER" id="PTHR37846:SF1">
    <property type="entry name" value="DEACETYLASE-LIKE PROTEIN"/>
    <property type="match status" value="1"/>
</dbReference>
<feature type="transmembrane region" description="Helical" evidence="2">
    <location>
        <begin position="253"/>
        <end position="279"/>
    </location>
</feature>
<organism evidence="4 5">
    <name type="scientific">Schizophyllum amplum</name>
    <dbReference type="NCBI Taxonomy" id="97359"/>
    <lineage>
        <taxon>Eukaryota</taxon>
        <taxon>Fungi</taxon>
        <taxon>Dikarya</taxon>
        <taxon>Basidiomycota</taxon>
        <taxon>Agaricomycotina</taxon>
        <taxon>Agaricomycetes</taxon>
        <taxon>Agaricomycetidae</taxon>
        <taxon>Agaricales</taxon>
        <taxon>Schizophyllaceae</taxon>
        <taxon>Schizophyllum</taxon>
    </lineage>
</organism>
<dbReference type="EMBL" id="VDMD01000002">
    <property type="protein sequence ID" value="TRM67993.1"/>
    <property type="molecule type" value="Genomic_DNA"/>
</dbReference>
<feature type="region of interest" description="Disordered" evidence="1">
    <location>
        <begin position="80"/>
        <end position="147"/>
    </location>
</feature>
<dbReference type="Proteomes" id="UP000320762">
    <property type="component" value="Unassembled WGS sequence"/>
</dbReference>
<feature type="compositionally biased region" description="Basic residues" evidence="1">
    <location>
        <begin position="1"/>
        <end position="11"/>
    </location>
</feature>
<feature type="region of interest" description="Disordered" evidence="1">
    <location>
        <begin position="1"/>
        <end position="22"/>
    </location>
</feature>
<keyword evidence="2" id="KW-1133">Transmembrane helix</keyword>
<dbReference type="AlphaFoldDB" id="A0A550CT91"/>
<feature type="compositionally biased region" description="Low complexity" evidence="1">
    <location>
        <begin position="12"/>
        <end position="22"/>
    </location>
</feature>
<gene>
    <name evidence="4" type="ORF">BD626DRAFT_109372</name>
</gene>
<dbReference type="Pfam" id="PF24841">
    <property type="entry name" value="DUF7719"/>
    <property type="match status" value="1"/>
</dbReference>
<protein>
    <recommendedName>
        <fullName evidence="3">DUF7719 domain-containing protein</fullName>
    </recommendedName>
</protein>
<keyword evidence="5" id="KW-1185">Reference proteome</keyword>